<name>A0A1E3WIT6_9VIBR</name>
<accession>A0A1E3WIT6</accession>
<reference evidence="1 2" key="1">
    <citation type="submission" date="2016-08" db="EMBL/GenBank/DDBJ databases">
        <title>Genome sequencing of Vibrio scophthalmi strain FP3289, an isolated from Paralichthys olivaceus.</title>
        <authorList>
            <person name="Han H.-J."/>
        </authorList>
    </citation>
    <scope>NUCLEOTIDE SEQUENCE [LARGE SCALE GENOMIC DNA]</scope>
    <source>
        <strain evidence="1 2">FP3289</strain>
    </source>
</reference>
<comment type="caution">
    <text evidence="1">The sequence shown here is derived from an EMBL/GenBank/DDBJ whole genome shotgun (WGS) entry which is preliminary data.</text>
</comment>
<gene>
    <name evidence="1" type="ORF">VSF3289_03301</name>
</gene>
<sequence>MQVSKSKFQIILEHLFKRVEHRQLVEAVVREQISVYEAEKRYGISKNTGTRYTKKYEEHIEYLKSLGINV</sequence>
<evidence type="ECO:0000313" key="2">
    <source>
        <dbReference type="Proteomes" id="UP000095131"/>
    </source>
</evidence>
<dbReference type="GO" id="GO:0043565">
    <property type="term" value="F:sequence-specific DNA binding"/>
    <property type="evidence" value="ECO:0007669"/>
    <property type="project" value="InterPro"/>
</dbReference>
<organism evidence="1 2">
    <name type="scientific">Vibrio scophthalmi</name>
    <dbReference type="NCBI Taxonomy" id="45658"/>
    <lineage>
        <taxon>Bacteria</taxon>
        <taxon>Pseudomonadati</taxon>
        <taxon>Pseudomonadota</taxon>
        <taxon>Gammaproteobacteria</taxon>
        <taxon>Vibrionales</taxon>
        <taxon>Vibrionaceae</taxon>
        <taxon>Vibrio</taxon>
    </lineage>
</organism>
<dbReference type="EMBL" id="MDCJ01000006">
    <property type="protein sequence ID" value="ODS09637.1"/>
    <property type="molecule type" value="Genomic_DNA"/>
</dbReference>
<dbReference type="AlphaFoldDB" id="A0A1E3WIT6"/>
<dbReference type="Proteomes" id="UP000095131">
    <property type="component" value="Unassembled WGS sequence"/>
</dbReference>
<dbReference type="SUPFAM" id="SSF48295">
    <property type="entry name" value="TrpR-like"/>
    <property type="match status" value="1"/>
</dbReference>
<dbReference type="InterPro" id="IPR010921">
    <property type="entry name" value="Trp_repressor/repl_initiator"/>
</dbReference>
<dbReference type="RefSeq" id="WP_069447485.1">
    <property type="nucleotide sequence ID" value="NZ_MDCJ01000006.1"/>
</dbReference>
<proteinExistence type="predicted"/>
<protein>
    <submittedName>
        <fullName evidence="1">Uncharacterized protein</fullName>
    </submittedName>
</protein>
<evidence type="ECO:0000313" key="1">
    <source>
        <dbReference type="EMBL" id="ODS09637.1"/>
    </source>
</evidence>